<accession>A0A9P5CQC2</accession>
<evidence type="ECO:0000256" key="3">
    <source>
        <dbReference type="PIRNR" id="PIRNR006221"/>
    </source>
</evidence>
<gene>
    <name evidence="4" type="ORF">M406DRAFT_255412</name>
</gene>
<keyword evidence="3" id="KW-0808">Transferase</keyword>
<dbReference type="RefSeq" id="XP_040777253.1">
    <property type="nucleotide sequence ID" value="XM_040917029.1"/>
</dbReference>
<protein>
    <recommendedName>
        <fullName evidence="1">protein-ribulosamine 3-kinase</fullName>
        <ecNumber evidence="1">2.7.1.172</ecNumber>
    </recommendedName>
</protein>
<dbReference type="EMBL" id="MU032347">
    <property type="protein sequence ID" value="KAF3766292.1"/>
    <property type="molecule type" value="Genomic_DNA"/>
</dbReference>
<proteinExistence type="inferred from homology"/>
<dbReference type="SUPFAM" id="SSF56112">
    <property type="entry name" value="Protein kinase-like (PK-like)"/>
    <property type="match status" value="1"/>
</dbReference>
<dbReference type="PANTHER" id="PTHR12149:SF8">
    <property type="entry name" value="PROTEIN-RIBULOSAMINE 3-KINASE"/>
    <property type="match status" value="1"/>
</dbReference>
<dbReference type="Proteomes" id="UP000803844">
    <property type="component" value="Unassembled WGS sequence"/>
</dbReference>
<evidence type="ECO:0000313" key="5">
    <source>
        <dbReference type="Proteomes" id="UP000803844"/>
    </source>
</evidence>
<comment type="catalytic activity">
    <reaction evidence="2">
        <text>N(6)-D-ribulosyl-L-lysyl-[protein] + ATP = N(6)-(3-O-phospho-D-ribulosyl)-L-lysyl-[protein] + ADP + H(+)</text>
        <dbReference type="Rhea" id="RHEA:48432"/>
        <dbReference type="Rhea" id="RHEA-COMP:12103"/>
        <dbReference type="Rhea" id="RHEA-COMP:12104"/>
        <dbReference type="ChEBI" id="CHEBI:15378"/>
        <dbReference type="ChEBI" id="CHEBI:30616"/>
        <dbReference type="ChEBI" id="CHEBI:90418"/>
        <dbReference type="ChEBI" id="CHEBI:90420"/>
        <dbReference type="ChEBI" id="CHEBI:456216"/>
        <dbReference type="EC" id="2.7.1.172"/>
    </reaction>
    <physiologicalReaction direction="left-to-right" evidence="2">
        <dbReference type="Rhea" id="RHEA:48433"/>
    </physiologicalReaction>
</comment>
<dbReference type="FunFam" id="3.90.1200.10:FF:000018">
    <property type="entry name" value="Fructosamine-3-kinase, putative"/>
    <property type="match status" value="1"/>
</dbReference>
<dbReference type="PIRSF" id="PIRSF006221">
    <property type="entry name" value="Ketosamine-3-kinase"/>
    <property type="match status" value="1"/>
</dbReference>
<dbReference type="Pfam" id="PF03881">
    <property type="entry name" value="Fructosamin_kin"/>
    <property type="match status" value="1"/>
</dbReference>
<evidence type="ECO:0000256" key="2">
    <source>
        <dbReference type="ARBA" id="ARBA00048655"/>
    </source>
</evidence>
<name>A0A9P5CQC2_CRYP1</name>
<dbReference type="PANTHER" id="PTHR12149">
    <property type="entry name" value="FRUCTOSAMINE 3 KINASE-RELATED PROTEIN"/>
    <property type="match status" value="1"/>
</dbReference>
<dbReference type="AlphaFoldDB" id="A0A9P5CQC2"/>
<comment type="caution">
    <text evidence="4">The sequence shown here is derived from an EMBL/GenBank/DDBJ whole genome shotgun (WGS) entry which is preliminary data.</text>
</comment>
<dbReference type="GeneID" id="63834158"/>
<dbReference type="Gene3D" id="3.90.1200.10">
    <property type="match status" value="1"/>
</dbReference>
<organism evidence="4 5">
    <name type="scientific">Cryphonectria parasitica (strain ATCC 38755 / EP155)</name>
    <dbReference type="NCBI Taxonomy" id="660469"/>
    <lineage>
        <taxon>Eukaryota</taxon>
        <taxon>Fungi</taxon>
        <taxon>Dikarya</taxon>
        <taxon>Ascomycota</taxon>
        <taxon>Pezizomycotina</taxon>
        <taxon>Sordariomycetes</taxon>
        <taxon>Sordariomycetidae</taxon>
        <taxon>Diaporthales</taxon>
        <taxon>Cryphonectriaceae</taxon>
        <taxon>Cryphonectria-Endothia species complex</taxon>
        <taxon>Cryphonectria</taxon>
    </lineage>
</organism>
<dbReference type="EC" id="2.7.1.172" evidence="1"/>
<dbReference type="GO" id="GO:0102193">
    <property type="term" value="F:protein-ribulosamine 3-kinase activity"/>
    <property type="evidence" value="ECO:0007669"/>
    <property type="project" value="UniProtKB-EC"/>
</dbReference>
<keyword evidence="3" id="KW-0418">Kinase</keyword>
<comment type="similarity">
    <text evidence="3">Belongs to the fructosamine kinase family.</text>
</comment>
<evidence type="ECO:0000256" key="1">
    <source>
        <dbReference type="ARBA" id="ARBA00011961"/>
    </source>
</evidence>
<sequence>MVMPPVDTAILDVVGFSTEDAIFTNYGGSDFSATFHLSGLKNGRRVTYFAKEGKGSEAATMFRGEHASLNAIHAVVPDLCPASRGHGELGNGLDYYFIVTDLIDLQATDPPGSGRSLAQKLAALHKAPVPIPEGYDRPMFGFPVPTCCGATEQNNSWKPTWAEFYADNRIRAIGRACLNANSGEDTGADPELREAIEVTASKIVPRLLGEDTMGPLTPSLVHGDLWNGNKGRGIVGGQGGVEEVIFDPSCVYGHSEYELGIMRMFGGFGSAFWKEYERLIPKAEPKAEWEDRMALYELYHNLNHYALFGGEYRYAALGIMRKLIKKYG</sequence>
<dbReference type="InterPro" id="IPR011009">
    <property type="entry name" value="Kinase-like_dom_sf"/>
</dbReference>
<dbReference type="OrthoDB" id="5772781at2759"/>
<evidence type="ECO:0000313" key="4">
    <source>
        <dbReference type="EMBL" id="KAF3766292.1"/>
    </source>
</evidence>
<keyword evidence="5" id="KW-1185">Reference proteome</keyword>
<dbReference type="GO" id="GO:0016301">
    <property type="term" value="F:kinase activity"/>
    <property type="evidence" value="ECO:0007669"/>
    <property type="project" value="UniProtKB-UniRule"/>
</dbReference>
<dbReference type="InterPro" id="IPR016477">
    <property type="entry name" value="Fructo-/Ketosamine-3-kinase"/>
</dbReference>
<reference evidence="4" key="1">
    <citation type="journal article" date="2020" name="Phytopathology">
        <title>Genome sequence of the chestnut blight fungus Cryphonectria parasitica EP155: A fundamental resource for an archetypical invasive plant pathogen.</title>
        <authorList>
            <person name="Crouch J.A."/>
            <person name="Dawe A."/>
            <person name="Aerts A."/>
            <person name="Barry K."/>
            <person name="Churchill A.C.L."/>
            <person name="Grimwood J."/>
            <person name="Hillman B."/>
            <person name="Milgroom M.G."/>
            <person name="Pangilinan J."/>
            <person name="Smith M."/>
            <person name="Salamov A."/>
            <person name="Schmutz J."/>
            <person name="Yadav J."/>
            <person name="Grigoriev I.V."/>
            <person name="Nuss D."/>
        </authorList>
    </citation>
    <scope>NUCLEOTIDE SEQUENCE</scope>
    <source>
        <strain evidence="4">EP155</strain>
    </source>
</reference>